<dbReference type="SUPFAM" id="SSF90188">
    <property type="entry name" value="Somatomedin B domain"/>
    <property type="match status" value="1"/>
</dbReference>
<protein>
    <submittedName>
        <fullName evidence="5">(California timema) hypothetical protein</fullName>
    </submittedName>
</protein>
<proteinExistence type="predicted"/>
<dbReference type="Pfam" id="PF01033">
    <property type="entry name" value="Somatomedin_B"/>
    <property type="match status" value="1"/>
</dbReference>
<sequence length="546" mass="59467">MIAKQSLNIVVEALRGGGYVSDIAFDDVRLSNGSDCVLSTTTDEPSQMTTIILGGGGDEVLDDTQSCRWRCTTSDWHTLSDLALPTTTSQSFTGVPPTVGRSTQVETPVLVTCDCIASCVDSGTCCQDYAEYCIFARIPSTSKGTTRILATNRTIIQLSTPPPPPAISSFPDTWLWTVDRTTTIPLSLPKSTIAAVKPSTTIKHNVPYPLPPPLPPLPPLPVETVTPVTTTHLQEVVFSNQSTKSPEKQTSAMFRSRSSTLSVLTGSPTKVLDHVTITATGTFVRNNSLVDRETETNTQLNLSTTPSTIFTPLMGLATEEPVLISTRLALTPTSNNPPRITRRILAGTSTASTTATVDLSERTTSKAVTRRDPKKPKPPQPLYPVTRLTATTQTVALKTTQPLRPSSVRNLPRSKTTPIPPRDLPRSKTTPVPPRNLPRRRTTTEKPKDWTAFRDAQSSIALQVSNKPSTFPPSAIIGVVTAAILVILTVLVVTLIVVRRRRRSGRQDYMSEDSDVRFLTSDETLDFTLAKPRERDDLNESDRDSL</sequence>
<feature type="compositionally biased region" description="Polar residues" evidence="2">
    <location>
        <begin position="402"/>
        <end position="417"/>
    </location>
</feature>
<dbReference type="PROSITE" id="PS00524">
    <property type="entry name" value="SMB_1"/>
    <property type="match status" value="1"/>
</dbReference>
<feature type="transmembrane region" description="Helical" evidence="3">
    <location>
        <begin position="475"/>
        <end position="498"/>
    </location>
</feature>
<accession>A0A7R9JAA7</accession>
<dbReference type="InterPro" id="IPR001212">
    <property type="entry name" value="Somatomedin_B_dom"/>
</dbReference>
<feature type="domain" description="SMB" evidence="4">
    <location>
        <begin position="113"/>
        <end position="133"/>
    </location>
</feature>
<organism evidence="5">
    <name type="scientific">Timema californicum</name>
    <name type="common">California timema</name>
    <name type="synonym">Walking stick</name>
    <dbReference type="NCBI Taxonomy" id="61474"/>
    <lineage>
        <taxon>Eukaryota</taxon>
        <taxon>Metazoa</taxon>
        <taxon>Ecdysozoa</taxon>
        <taxon>Arthropoda</taxon>
        <taxon>Hexapoda</taxon>
        <taxon>Insecta</taxon>
        <taxon>Pterygota</taxon>
        <taxon>Neoptera</taxon>
        <taxon>Polyneoptera</taxon>
        <taxon>Phasmatodea</taxon>
        <taxon>Timematodea</taxon>
        <taxon>Timematoidea</taxon>
        <taxon>Timematidae</taxon>
        <taxon>Timema</taxon>
    </lineage>
</organism>
<keyword evidence="3" id="KW-1133">Transmembrane helix</keyword>
<evidence type="ECO:0000313" key="5">
    <source>
        <dbReference type="EMBL" id="CAD7575421.1"/>
    </source>
</evidence>
<dbReference type="EMBL" id="OE183191">
    <property type="protein sequence ID" value="CAD7575421.1"/>
    <property type="molecule type" value="Genomic_DNA"/>
</dbReference>
<evidence type="ECO:0000256" key="3">
    <source>
        <dbReference type="SAM" id="Phobius"/>
    </source>
</evidence>
<feature type="compositionally biased region" description="Low complexity" evidence="2">
    <location>
        <begin position="388"/>
        <end position="401"/>
    </location>
</feature>
<keyword evidence="3" id="KW-0472">Membrane</keyword>
<feature type="region of interest" description="Disordered" evidence="2">
    <location>
        <begin position="345"/>
        <end position="446"/>
    </location>
</feature>
<keyword evidence="3" id="KW-0812">Transmembrane</keyword>
<gene>
    <name evidence="5" type="ORF">TCMB3V08_LOCUS8014</name>
</gene>
<evidence type="ECO:0000259" key="4">
    <source>
        <dbReference type="PROSITE" id="PS00524"/>
    </source>
</evidence>
<name>A0A7R9JAA7_TIMCA</name>
<reference evidence="5" key="1">
    <citation type="submission" date="2020-11" db="EMBL/GenBank/DDBJ databases">
        <authorList>
            <person name="Tran Van P."/>
        </authorList>
    </citation>
    <scope>NUCLEOTIDE SEQUENCE</scope>
</reference>
<dbReference type="InterPro" id="IPR036024">
    <property type="entry name" value="Somatomedin_B-like_dom_sf"/>
</dbReference>
<evidence type="ECO:0000256" key="2">
    <source>
        <dbReference type="SAM" id="MobiDB-lite"/>
    </source>
</evidence>
<feature type="region of interest" description="Disordered" evidence="2">
    <location>
        <begin position="240"/>
        <end position="259"/>
    </location>
</feature>
<evidence type="ECO:0000256" key="1">
    <source>
        <dbReference type="ARBA" id="ARBA00023157"/>
    </source>
</evidence>
<keyword evidence="1" id="KW-1015">Disulfide bond</keyword>
<dbReference type="AlphaFoldDB" id="A0A7R9JAA7"/>